<gene>
    <name evidence="17" type="ORF">ACJMK2_019508</name>
</gene>
<dbReference type="GO" id="GO:0005634">
    <property type="term" value="C:nucleus"/>
    <property type="evidence" value="ECO:0007669"/>
    <property type="project" value="UniProtKB-SubCell"/>
</dbReference>
<dbReference type="PROSITE" id="PS50173">
    <property type="entry name" value="UMUC"/>
    <property type="match status" value="1"/>
</dbReference>
<evidence type="ECO:0000313" key="17">
    <source>
        <dbReference type="EMBL" id="KAL3841349.1"/>
    </source>
</evidence>
<dbReference type="GO" id="GO:0016779">
    <property type="term" value="F:nucleotidyltransferase activity"/>
    <property type="evidence" value="ECO:0007669"/>
    <property type="project" value="UniProtKB-KW"/>
</dbReference>
<proteinExistence type="inferred from homology"/>
<dbReference type="CDD" id="cd17719">
    <property type="entry name" value="BRCT_Rev1"/>
    <property type="match status" value="1"/>
</dbReference>
<feature type="region of interest" description="Disordered" evidence="14">
    <location>
        <begin position="1043"/>
        <end position="1100"/>
    </location>
</feature>
<dbReference type="SUPFAM" id="SSF56672">
    <property type="entry name" value="DNA/RNA polymerases"/>
    <property type="match status" value="1"/>
</dbReference>
<evidence type="ECO:0000256" key="5">
    <source>
        <dbReference type="ARBA" id="ARBA00022679"/>
    </source>
</evidence>
<dbReference type="Gene3D" id="1.10.150.20">
    <property type="entry name" value="5' to 3' exonuclease, C-terminal subdomain"/>
    <property type="match status" value="1"/>
</dbReference>
<dbReference type="CDD" id="cd19318">
    <property type="entry name" value="Rev1_UBM2"/>
    <property type="match status" value="1"/>
</dbReference>
<dbReference type="Proteomes" id="UP001634394">
    <property type="component" value="Unassembled WGS sequence"/>
</dbReference>
<dbReference type="InterPro" id="IPR038401">
    <property type="entry name" value="Rev1_C_sf"/>
</dbReference>
<dbReference type="InterPro" id="IPR043502">
    <property type="entry name" value="DNA/RNA_pol_sf"/>
</dbReference>
<dbReference type="Gene3D" id="6.10.250.1490">
    <property type="match status" value="1"/>
</dbReference>
<dbReference type="FunFam" id="3.30.1490.100:FF:000001">
    <property type="entry name" value="DNA repair protein REV1"/>
    <property type="match status" value="1"/>
</dbReference>
<dbReference type="SUPFAM" id="SSF52113">
    <property type="entry name" value="BRCT domain"/>
    <property type="match status" value="1"/>
</dbReference>
<comment type="subcellular location">
    <subcellularLocation>
        <location evidence="1">Nucleus</location>
    </subcellularLocation>
</comment>
<accession>A0ABD3TVY7</accession>
<dbReference type="InterPro" id="IPR001126">
    <property type="entry name" value="UmuC"/>
</dbReference>
<reference evidence="17 18" key="1">
    <citation type="submission" date="2024-11" db="EMBL/GenBank/DDBJ databases">
        <title>Chromosome-level genome assembly of the freshwater bivalve Anodonta woodiana.</title>
        <authorList>
            <person name="Chen X."/>
        </authorList>
    </citation>
    <scope>NUCLEOTIDE SEQUENCE [LARGE SCALE GENOMIC DNA]</scope>
    <source>
        <strain evidence="17">MN2024</strain>
        <tissue evidence="17">Gills</tissue>
    </source>
</reference>
<dbReference type="Pfam" id="PF00817">
    <property type="entry name" value="IMS"/>
    <property type="match status" value="2"/>
</dbReference>
<dbReference type="Gene3D" id="6.10.250.1630">
    <property type="match status" value="2"/>
</dbReference>
<keyword evidence="11" id="KW-0234">DNA repair</keyword>
<organism evidence="17 18">
    <name type="scientific">Sinanodonta woodiana</name>
    <name type="common">Chinese pond mussel</name>
    <name type="synonym">Anodonta woodiana</name>
    <dbReference type="NCBI Taxonomy" id="1069815"/>
    <lineage>
        <taxon>Eukaryota</taxon>
        <taxon>Metazoa</taxon>
        <taxon>Spiralia</taxon>
        <taxon>Lophotrochozoa</taxon>
        <taxon>Mollusca</taxon>
        <taxon>Bivalvia</taxon>
        <taxon>Autobranchia</taxon>
        <taxon>Heteroconchia</taxon>
        <taxon>Palaeoheterodonta</taxon>
        <taxon>Unionida</taxon>
        <taxon>Unionoidea</taxon>
        <taxon>Unionidae</taxon>
        <taxon>Unioninae</taxon>
        <taxon>Sinanodonta</taxon>
    </lineage>
</organism>
<evidence type="ECO:0000313" key="18">
    <source>
        <dbReference type="Proteomes" id="UP001634394"/>
    </source>
</evidence>
<dbReference type="GO" id="GO:0003677">
    <property type="term" value="F:DNA binding"/>
    <property type="evidence" value="ECO:0007669"/>
    <property type="project" value="UniProtKB-KW"/>
</dbReference>
<dbReference type="InterPro" id="IPR012112">
    <property type="entry name" value="REV1"/>
</dbReference>
<keyword evidence="12" id="KW-0539">Nucleus</keyword>
<dbReference type="Pfam" id="PF00533">
    <property type="entry name" value="BRCT"/>
    <property type="match status" value="1"/>
</dbReference>
<evidence type="ECO:0000256" key="12">
    <source>
        <dbReference type="ARBA" id="ARBA00023242"/>
    </source>
</evidence>
<comment type="cofactor">
    <cofactor evidence="13">
        <name>Mg(2+)</name>
        <dbReference type="ChEBI" id="CHEBI:18420"/>
    </cofactor>
    <text evidence="13">Binds 2 magnesium ions.</text>
</comment>
<dbReference type="GO" id="GO:0046872">
    <property type="term" value="F:metal ion binding"/>
    <property type="evidence" value="ECO:0007669"/>
    <property type="project" value="UniProtKB-KW"/>
</dbReference>
<evidence type="ECO:0000256" key="8">
    <source>
        <dbReference type="ARBA" id="ARBA00022763"/>
    </source>
</evidence>
<keyword evidence="6" id="KW-0548">Nucleotidyltransferase</keyword>
<dbReference type="PIRSF" id="PIRSF036573">
    <property type="entry name" value="REV1"/>
    <property type="match status" value="1"/>
</dbReference>
<feature type="compositionally biased region" description="Basic and acidic residues" evidence="14">
    <location>
        <begin position="1069"/>
        <end position="1088"/>
    </location>
</feature>
<feature type="domain" description="UmuC" evidence="16">
    <location>
        <begin position="357"/>
        <end position="608"/>
    </location>
</feature>
<evidence type="ECO:0000256" key="10">
    <source>
        <dbReference type="ARBA" id="ARBA00023125"/>
    </source>
</evidence>
<keyword evidence="18" id="KW-1185">Reference proteome</keyword>
<dbReference type="InterPro" id="IPR031991">
    <property type="entry name" value="Rev1_C"/>
</dbReference>
<dbReference type="PROSITE" id="PS50172">
    <property type="entry name" value="BRCT"/>
    <property type="match status" value="1"/>
</dbReference>
<evidence type="ECO:0000256" key="3">
    <source>
        <dbReference type="ARBA" id="ARBA00020399"/>
    </source>
</evidence>
<feature type="region of interest" description="Disordered" evidence="14">
    <location>
        <begin position="1"/>
        <end position="21"/>
    </location>
</feature>
<evidence type="ECO:0000259" key="15">
    <source>
        <dbReference type="PROSITE" id="PS50172"/>
    </source>
</evidence>
<evidence type="ECO:0000256" key="4">
    <source>
        <dbReference type="ARBA" id="ARBA00022634"/>
    </source>
</evidence>
<dbReference type="Gene3D" id="3.40.50.10190">
    <property type="entry name" value="BRCT domain"/>
    <property type="match status" value="1"/>
</dbReference>
<dbReference type="InterPro" id="IPR047346">
    <property type="entry name" value="Rev1_UBM1/2"/>
</dbReference>
<feature type="binding site" evidence="13">
    <location>
        <position position="361"/>
    </location>
    <ligand>
        <name>Mg(2+)</name>
        <dbReference type="ChEBI" id="CHEBI:18420"/>
        <label>1</label>
    </ligand>
</feature>
<feature type="region of interest" description="Disordered" evidence="14">
    <location>
        <begin position="1123"/>
        <end position="1180"/>
    </location>
</feature>
<dbReference type="InterPro" id="IPR043128">
    <property type="entry name" value="Rev_trsase/Diguanyl_cyclase"/>
</dbReference>
<keyword evidence="5" id="KW-0808">Transferase</keyword>
<dbReference type="Pfam" id="PF11799">
    <property type="entry name" value="IMS_C"/>
    <property type="match status" value="1"/>
</dbReference>
<feature type="binding site" evidence="13">
    <location>
        <position position="525"/>
    </location>
    <ligand>
        <name>Mg(2+)</name>
        <dbReference type="ChEBI" id="CHEBI:18420"/>
        <label>1</label>
    </ligand>
</feature>
<dbReference type="PANTHER" id="PTHR45990:SF1">
    <property type="entry name" value="DNA REPAIR PROTEIN REV1"/>
    <property type="match status" value="1"/>
</dbReference>
<keyword evidence="9 13" id="KW-0460">Magnesium</keyword>
<sequence length="1351" mass="150374">MRRGSGRGRQQSRGDGWDGWGGYIQAKRQKLQEQYKGEDMTSQIFKGVSIYVNGYTKPSSDELKRLIILHGGQYEHYLFKTRVTHVIATNLPDSKVKEFQEKKVVKPEWITDSLKEEREEDGSLKEEREEDGSLKEEREEDGSLKEEREEDGSLKEEREEDGSLKEEREEDGSLKDVNAGRLLSYIPYKLFTDQSQLQQSLGAFYISGDNSNASTSSLPGNSYSGNTCISHENDDLQKADILSVSDDRHETVFPSTKKLSDSSLTLGSLSPSKSACPLNQTTTGHSMGRAGDPQFLNEFYSNSRLHHLSTWKSEFREYVNQLQKKGGDFIGRMRLQQKVESSGGSSEKQTGKLKRCIMHIDMDCFFVSVGLRNRPDLKGKPIAVTHSKGRGAPANTPGSDVDFEKKQWELKRQRGGKKGPQKTAYLLEQDFPDVSESESEEEEPPTKIVVLDTHETFHSMAEIASCSYEARQAGVKNGMFMGKARQLCPDLVTIPYDFEGYQVVSKLLYDTVASYTHDIEAVSCDEMLVDCTDLLAVTGATPEEFASMLRQEIYDKTGCTASAGLAPNILLAKMATRKAKPNGQYYLPSEHVKDFIVSQSIKDIPGVGWSMMRKFETLNVVTCGDLQKTPLEILQKEFGPKTGQSLFNYCRGKDDRQVTVAHQRKSVSAEVNYGIRFYTDSEAVKFVQELAEEVQNRLRNIDMKGKTITLKLMVRRPDAPRQTAKFMGHGICNNISKSVTLPMATDDAKVIGKDCVAILRQQKAQAADIRGVGIQVHRLEPAVLGPPAQTGHQSILNFTVGTNIASGSKSSPEKLSSPRKFLTSGKQPSPGKVSSIGNGTSENELFKTTVIKTSNMNGNMSRSSLWNHSSQGKHLSPGKTSNQEGLIQADKNTDVNGIVSNGRQIHTTGNIRTLAGRDVLKEKAKNEPVLLIKEDESSEDNEIRNDYNDNFADDDSLEFIQPSGCIMEELARRKTAKKIIPPLPVLIDIPTPVTPKSHTWNNCKETLKEDQSKDYFPSPSQIDPEVLRELPTPIREQIVKEINSRQKNKAKIQVEKEPAPGCSHWQETSSHRNDTRPKLDRSDDHEGDIVPLPSPSQLDLSCLNALPEDMQAEIRAAYAVQNSRLSSGDNKSPSKASPTKKVSPSKRSKGKNKSPTFKVPHGRPVIHGHSRKGSRGRPKKLEFTSTKPVVGKGFHAQQIQEPEPSCNLAPADSDTDVGNIPKHDTADISTNKKTCGSVNLCGAVTPAEVKSLIKEWLVSVSVPEKDDEAVMTDYLQELVLDKNLEQVEIVLKCLYRYIHVHKAAGWFSALGRILAHTQIVIQSFYGSTLKFIQQWQLENGNEEFQCLITNK</sequence>
<dbReference type="InterPro" id="IPR036775">
    <property type="entry name" value="DNA_pol_Y-fam_lit_finger_sf"/>
</dbReference>
<protein>
    <recommendedName>
        <fullName evidence="3">DNA repair protein REV1</fullName>
    </recommendedName>
</protein>
<keyword evidence="4" id="KW-0237">DNA synthesis</keyword>
<name>A0ABD3TVY7_SINWO</name>
<dbReference type="InterPro" id="IPR053848">
    <property type="entry name" value="IMS_HHH_1"/>
</dbReference>
<feature type="domain" description="BRCT" evidence="15">
    <location>
        <begin position="40"/>
        <end position="118"/>
    </location>
</feature>
<evidence type="ECO:0000256" key="1">
    <source>
        <dbReference type="ARBA" id="ARBA00004123"/>
    </source>
</evidence>
<feature type="compositionally biased region" description="Low complexity" evidence="14">
    <location>
        <begin position="806"/>
        <end position="815"/>
    </location>
</feature>
<dbReference type="Pfam" id="PF16727">
    <property type="entry name" value="REV1_C"/>
    <property type="match status" value="1"/>
</dbReference>
<evidence type="ECO:0000256" key="6">
    <source>
        <dbReference type="ARBA" id="ARBA00022695"/>
    </source>
</evidence>
<dbReference type="FunFam" id="3.40.50.10190:FF:000011">
    <property type="entry name" value="DNA repair protein REV1"/>
    <property type="match status" value="1"/>
</dbReference>
<comment type="caution">
    <text evidence="17">The sequence shown here is derived from an EMBL/GenBank/DDBJ whole genome shotgun (WGS) entry which is preliminary data.</text>
</comment>
<feature type="compositionally biased region" description="Polar residues" evidence="14">
    <location>
        <begin position="1123"/>
        <end position="1142"/>
    </location>
</feature>
<keyword evidence="7 13" id="KW-0479">Metal-binding</keyword>
<dbReference type="InterPro" id="IPR017961">
    <property type="entry name" value="DNA_pol_Y-fam_little_finger"/>
</dbReference>
<dbReference type="GO" id="GO:0006281">
    <property type="term" value="P:DNA repair"/>
    <property type="evidence" value="ECO:0007669"/>
    <property type="project" value="UniProtKB-KW"/>
</dbReference>
<dbReference type="SMART" id="SM00292">
    <property type="entry name" value="BRCT"/>
    <property type="match status" value="1"/>
</dbReference>
<dbReference type="InterPro" id="IPR036420">
    <property type="entry name" value="BRCT_dom_sf"/>
</dbReference>
<evidence type="ECO:0000256" key="9">
    <source>
        <dbReference type="ARBA" id="ARBA00022842"/>
    </source>
</evidence>
<dbReference type="Pfam" id="PF21999">
    <property type="entry name" value="IMS_HHH_1"/>
    <property type="match status" value="1"/>
</dbReference>
<evidence type="ECO:0000256" key="2">
    <source>
        <dbReference type="ARBA" id="ARBA00010945"/>
    </source>
</evidence>
<evidence type="ECO:0000259" key="16">
    <source>
        <dbReference type="PROSITE" id="PS50173"/>
    </source>
</evidence>
<feature type="binding site" evidence="13">
    <location>
        <position position="526"/>
    </location>
    <ligand>
        <name>Mg(2+)</name>
        <dbReference type="ChEBI" id="CHEBI:18420"/>
        <label>1</label>
    </ligand>
</feature>
<feature type="compositionally biased region" description="Basic residues" evidence="14">
    <location>
        <begin position="1160"/>
        <end position="1178"/>
    </location>
</feature>
<feature type="region of interest" description="Disordered" evidence="14">
    <location>
        <begin position="383"/>
        <end position="402"/>
    </location>
</feature>
<evidence type="ECO:0000256" key="14">
    <source>
        <dbReference type="SAM" id="MobiDB-lite"/>
    </source>
</evidence>
<dbReference type="SUPFAM" id="SSF100879">
    <property type="entry name" value="Lesion bypass DNA polymerase (Y-family), little finger domain"/>
    <property type="match status" value="1"/>
</dbReference>
<evidence type="ECO:0000256" key="11">
    <source>
        <dbReference type="ARBA" id="ARBA00023204"/>
    </source>
</evidence>
<evidence type="ECO:0000256" key="13">
    <source>
        <dbReference type="PIRSR" id="PIRSR036573-2"/>
    </source>
</evidence>
<dbReference type="PANTHER" id="PTHR45990">
    <property type="entry name" value="DNA REPAIR PROTEIN REV1"/>
    <property type="match status" value="1"/>
</dbReference>
<dbReference type="Gene3D" id="3.30.70.270">
    <property type="match status" value="2"/>
</dbReference>
<keyword evidence="10" id="KW-0238">DNA-binding</keyword>
<dbReference type="FunFam" id="3.40.1170.60:FF:000005">
    <property type="entry name" value="DNA repair protein REV1"/>
    <property type="match status" value="1"/>
</dbReference>
<keyword evidence="8" id="KW-0227">DNA damage</keyword>
<dbReference type="Gene3D" id="3.30.1490.100">
    <property type="entry name" value="DNA polymerase, Y-family, little finger domain"/>
    <property type="match status" value="1"/>
</dbReference>
<evidence type="ECO:0000256" key="7">
    <source>
        <dbReference type="ARBA" id="ARBA00022723"/>
    </source>
</evidence>
<dbReference type="Gene3D" id="1.20.58.1280">
    <property type="entry name" value="DNA repair protein Rev1, C-terminal domain"/>
    <property type="match status" value="1"/>
</dbReference>
<feature type="compositionally biased region" description="Basic residues" evidence="14">
    <location>
        <begin position="1143"/>
        <end position="1152"/>
    </location>
</feature>
<dbReference type="GO" id="GO:0071897">
    <property type="term" value="P:DNA biosynthetic process"/>
    <property type="evidence" value="ECO:0007669"/>
    <property type="project" value="UniProtKB-KW"/>
</dbReference>
<dbReference type="InterPro" id="IPR001357">
    <property type="entry name" value="BRCT_dom"/>
</dbReference>
<dbReference type="CDD" id="cd01701">
    <property type="entry name" value="PolY_Rev1"/>
    <property type="match status" value="1"/>
</dbReference>
<dbReference type="EMBL" id="JBJQND010000017">
    <property type="protein sequence ID" value="KAL3841349.1"/>
    <property type="molecule type" value="Genomic_DNA"/>
</dbReference>
<feature type="region of interest" description="Disordered" evidence="14">
    <location>
        <begin position="806"/>
        <end position="840"/>
    </location>
</feature>
<feature type="region of interest" description="Disordered" evidence="14">
    <location>
        <begin position="115"/>
        <end position="172"/>
    </location>
</feature>
<dbReference type="Gene3D" id="3.40.1170.60">
    <property type="match status" value="2"/>
</dbReference>
<comment type="similarity">
    <text evidence="2">Belongs to the DNA polymerase type-Y family.</text>
</comment>